<evidence type="ECO:0000256" key="3">
    <source>
        <dbReference type="ARBA" id="ARBA00012438"/>
    </source>
</evidence>
<dbReference type="SMART" id="SM00387">
    <property type="entry name" value="HATPase_c"/>
    <property type="match status" value="1"/>
</dbReference>
<dbReference type="SUPFAM" id="SSF55874">
    <property type="entry name" value="ATPase domain of HSP90 chaperone/DNA topoisomerase II/histidine kinase"/>
    <property type="match status" value="1"/>
</dbReference>
<keyword evidence="6" id="KW-0808">Transferase</keyword>
<name>A0A1C7P6A5_9HYPH</name>
<dbReference type="GO" id="GO:0000155">
    <property type="term" value="F:phosphorelay sensor kinase activity"/>
    <property type="evidence" value="ECO:0007669"/>
    <property type="project" value="InterPro"/>
</dbReference>
<keyword evidence="9" id="KW-0067">ATP-binding</keyword>
<evidence type="ECO:0000256" key="8">
    <source>
        <dbReference type="ARBA" id="ARBA00022777"/>
    </source>
</evidence>
<dbReference type="STRING" id="1612624.ADU59_11540"/>
<evidence type="ECO:0000256" key="10">
    <source>
        <dbReference type="SAM" id="Phobius"/>
    </source>
</evidence>
<dbReference type="Gene3D" id="3.30.565.10">
    <property type="entry name" value="Histidine kinase-like ATPase, C-terminal domain"/>
    <property type="match status" value="1"/>
</dbReference>
<dbReference type="CDD" id="cd00082">
    <property type="entry name" value="HisKA"/>
    <property type="match status" value="1"/>
</dbReference>
<comment type="catalytic activity">
    <reaction evidence="1">
        <text>ATP + protein L-histidine = ADP + protein N-phospho-L-histidine.</text>
        <dbReference type="EC" id="2.7.13.3"/>
    </reaction>
</comment>
<comment type="subcellular location">
    <subcellularLocation>
        <location evidence="2">Cell membrane</location>
        <topology evidence="2">Multi-pass membrane protein</topology>
    </subcellularLocation>
</comment>
<dbReference type="EMBL" id="LGLV01000007">
    <property type="protein sequence ID" value="OBZ95224.1"/>
    <property type="molecule type" value="Genomic_DNA"/>
</dbReference>
<organism evidence="13 14">
    <name type="scientific">Pararhizobium polonicum</name>
    <dbReference type="NCBI Taxonomy" id="1612624"/>
    <lineage>
        <taxon>Bacteria</taxon>
        <taxon>Pseudomonadati</taxon>
        <taxon>Pseudomonadota</taxon>
        <taxon>Alphaproteobacteria</taxon>
        <taxon>Hyphomicrobiales</taxon>
        <taxon>Rhizobiaceae</taxon>
        <taxon>Rhizobium/Agrobacterium group</taxon>
        <taxon>Pararhizobium</taxon>
    </lineage>
</organism>
<keyword evidence="5" id="KW-0597">Phosphoprotein</keyword>
<evidence type="ECO:0000313" key="13">
    <source>
        <dbReference type="EMBL" id="OBZ95224.1"/>
    </source>
</evidence>
<dbReference type="InterPro" id="IPR005467">
    <property type="entry name" value="His_kinase_dom"/>
</dbReference>
<evidence type="ECO:0000259" key="11">
    <source>
        <dbReference type="PROSITE" id="PS50109"/>
    </source>
</evidence>
<dbReference type="Proteomes" id="UP000093111">
    <property type="component" value="Unassembled WGS sequence"/>
</dbReference>
<dbReference type="PRINTS" id="PR00344">
    <property type="entry name" value="BCTRLSENSOR"/>
</dbReference>
<keyword evidence="4" id="KW-1003">Cell membrane</keyword>
<dbReference type="PATRIC" id="fig|1612624.7.peg.4188"/>
<dbReference type="Pfam" id="PF02518">
    <property type="entry name" value="HATPase_c"/>
    <property type="match status" value="1"/>
</dbReference>
<keyword evidence="8" id="KW-0418">Kinase</keyword>
<dbReference type="InterPro" id="IPR036890">
    <property type="entry name" value="HATPase_C_sf"/>
</dbReference>
<dbReference type="InterPro" id="IPR004358">
    <property type="entry name" value="Sig_transdc_His_kin-like_C"/>
</dbReference>
<dbReference type="InterPro" id="IPR050980">
    <property type="entry name" value="2C_sensor_his_kinase"/>
</dbReference>
<keyword evidence="7" id="KW-0547">Nucleotide-binding</keyword>
<dbReference type="Gene3D" id="1.10.287.130">
    <property type="match status" value="1"/>
</dbReference>
<dbReference type="GO" id="GO:0005524">
    <property type="term" value="F:ATP binding"/>
    <property type="evidence" value="ECO:0007669"/>
    <property type="project" value="UniProtKB-KW"/>
</dbReference>
<sequence length="419" mass="46011">MLSLRTRFTVLLVISVILVLVIAAFVTAQLLRRPSEAMFDRALAEKAELAFLLLRADPSAAETMHIQILGKPEESRIDRQRTDNLQNEGRRQGYTANVVVLKSFNKHRQDMAVELGGARWAYLDFPGPGPFPYLPLAAYLALVAIGMAGVSIYVSNVMMRPLRILDETIAKIRPDGIIPELPETGPMEVRTTAKTINRLATRLNAAVSSRMRMIAAAGHDMRTPMTRMRLRAEFVGDGDDRQSWLKDLDELDHIADSAIRLVREEVSPAAREQVPLDAILRSVAEEVRETDLPVEEGSIMQASVKGAPFALKRAVRNLVVNAATHGQGAHISLSSTGTDAVLTIMDSGPGIPQNLLDRVFEPFFRVDQARRQLVPGAGLGLAISREIIENHGGTITIVNRPEGGLLQTVCLPLCIEIQD</sequence>
<comment type="caution">
    <text evidence="13">The sequence shown here is derived from an EMBL/GenBank/DDBJ whole genome shotgun (WGS) entry which is preliminary data.</text>
</comment>
<evidence type="ECO:0000256" key="2">
    <source>
        <dbReference type="ARBA" id="ARBA00004651"/>
    </source>
</evidence>
<dbReference type="AlphaFoldDB" id="A0A1C7P6A5"/>
<dbReference type="CDD" id="cd00075">
    <property type="entry name" value="HATPase"/>
    <property type="match status" value="1"/>
</dbReference>
<evidence type="ECO:0000256" key="5">
    <source>
        <dbReference type="ARBA" id="ARBA00022553"/>
    </source>
</evidence>
<evidence type="ECO:0000259" key="12">
    <source>
        <dbReference type="PROSITE" id="PS50885"/>
    </source>
</evidence>
<protein>
    <recommendedName>
        <fullName evidence="3">histidine kinase</fullName>
        <ecNumber evidence="3">2.7.13.3</ecNumber>
    </recommendedName>
</protein>
<keyword evidence="14" id="KW-1185">Reference proteome</keyword>
<evidence type="ECO:0000256" key="9">
    <source>
        <dbReference type="ARBA" id="ARBA00022840"/>
    </source>
</evidence>
<evidence type="ECO:0000256" key="4">
    <source>
        <dbReference type="ARBA" id="ARBA00022475"/>
    </source>
</evidence>
<feature type="domain" description="HAMP" evidence="12">
    <location>
        <begin position="156"/>
        <end position="208"/>
    </location>
</feature>
<dbReference type="PROSITE" id="PS50109">
    <property type="entry name" value="HIS_KIN"/>
    <property type="match status" value="1"/>
</dbReference>
<dbReference type="OrthoDB" id="9804645at2"/>
<dbReference type="InterPro" id="IPR003661">
    <property type="entry name" value="HisK_dim/P_dom"/>
</dbReference>
<dbReference type="RefSeq" id="WP_068954272.1">
    <property type="nucleotide sequence ID" value="NZ_LGLV01000007.1"/>
</dbReference>
<dbReference type="InterPro" id="IPR003660">
    <property type="entry name" value="HAMP_dom"/>
</dbReference>
<reference evidence="13 14" key="1">
    <citation type="journal article" date="2016" name="Syst. Appl. Microbiol.">
        <title>Pararhizobium polonicum sp. nov. isolated from tumors on stone fruit rootstocks.</title>
        <authorList>
            <person name="Pulawska J."/>
            <person name="Kuzmanovic N."/>
            <person name="Willems A."/>
            <person name="Pothier J.F."/>
        </authorList>
    </citation>
    <scope>NUCLEOTIDE SEQUENCE [LARGE SCALE GENOMIC DNA]</scope>
    <source>
        <strain evidence="13 14">F5.1</strain>
    </source>
</reference>
<accession>A0A1C7P6A5</accession>
<dbReference type="PANTHER" id="PTHR44936">
    <property type="entry name" value="SENSOR PROTEIN CREC"/>
    <property type="match status" value="1"/>
</dbReference>
<keyword evidence="10" id="KW-0472">Membrane</keyword>
<keyword evidence="10" id="KW-1133">Transmembrane helix</keyword>
<feature type="transmembrane region" description="Helical" evidence="10">
    <location>
        <begin position="133"/>
        <end position="154"/>
    </location>
</feature>
<dbReference type="EC" id="2.7.13.3" evidence="3"/>
<proteinExistence type="predicted"/>
<evidence type="ECO:0000256" key="1">
    <source>
        <dbReference type="ARBA" id="ARBA00000085"/>
    </source>
</evidence>
<dbReference type="PANTHER" id="PTHR44936:SF10">
    <property type="entry name" value="SENSOR PROTEIN RSTB"/>
    <property type="match status" value="1"/>
</dbReference>
<evidence type="ECO:0000313" key="14">
    <source>
        <dbReference type="Proteomes" id="UP000093111"/>
    </source>
</evidence>
<dbReference type="InterPro" id="IPR036097">
    <property type="entry name" value="HisK_dim/P_sf"/>
</dbReference>
<dbReference type="SUPFAM" id="SSF47384">
    <property type="entry name" value="Homodimeric domain of signal transducing histidine kinase"/>
    <property type="match status" value="1"/>
</dbReference>
<dbReference type="GO" id="GO:0005886">
    <property type="term" value="C:plasma membrane"/>
    <property type="evidence" value="ECO:0007669"/>
    <property type="project" value="UniProtKB-SubCell"/>
</dbReference>
<evidence type="ECO:0000256" key="6">
    <source>
        <dbReference type="ARBA" id="ARBA00022679"/>
    </source>
</evidence>
<gene>
    <name evidence="13" type="ORF">ADU59_11540</name>
</gene>
<dbReference type="InterPro" id="IPR003594">
    <property type="entry name" value="HATPase_dom"/>
</dbReference>
<feature type="transmembrane region" description="Helical" evidence="10">
    <location>
        <begin position="9"/>
        <end position="31"/>
    </location>
</feature>
<evidence type="ECO:0000256" key="7">
    <source>
        <dbReference type="ARBA" id="ARBA00022741"/>
    </source>
</evidence>
<dbReference type="PROSITE" id="PS50885">
    <property type="entry name" value="HAMP"/>
    <property type="match status" value="1"/>
</dbReference>
<feature type="domain" description="Histidine kinase" evidence="11">
    <location>
        <begin position="216"/>
        <end position="415"/>
    </location>
</feature>
<keyword evidence="10" id="KW-0812">Transmembrane</keyword>